<feature type="compositionally biased region" description="Polar residues" evidence="1">
    <location>
        <begin position="448"/>
        <end position="458"/>
    </location>
</feature>
<dbReference type="GO" id="GO:0005546">
    <property type="term" value="F:phosphatidylinositol-4,5-bisphosphate binding"/>
    <property type="evidence" value="ECO:0007669"/>
    <property type="project" value="TreeGrafter"/>
</dbReference>
<dbReference type="Proteomes" id="UP000800093">
    <property type="component" value="Unassembled WGS sequence"/>
</dbReference>
<dbReference type="SUPFAM" id="SSF55753">
    <property type="entry name" value="Actin depolymerizing proteins"/>
    <property type="match status" value="3"/>
</dbReference>
<feature type="compositionally biased region" description="Basic residues" evidence="1">
    <location>
        <begin position="870"/>
        <end position="883"/>
    </location>
</feature>
<dbReference type="InterPro" id="IPR057226">
    <property type="entry name" value="DUF7904"/>
</dbReference>
<accession>A0A9P4K0H5</accession>
<feature type="region of interest" description="Disordered" evidence="1">
    <location>
        <begin position="696"/>
        <end position="1171"/>
    </location>
</feature>
<feature type="compositionally biased region" description="Polar residues" evidence="1">
    <location>
        <begin position="471"/>
        <end position="481"/>
    </location>
</feature>
<feature type="compositionally biased region" description="Basic and acidic residues" evidence="1">
    <location>
        <begin position="808"/>
        <end position="817"/>
    </location>
</feature>
<feature type="region of interest" description="Disordered" evidence="1">
    <location>
        <begin position="37"/>
        <end position="667"/>
    </location>
</feature>
<feature type="compositionally biased region" description="Low complexity" evidence="1">
    <location>
        <begin position="246"/>
        <end position="261"/>
    </location>
</feature>
<dbReference type="PANTHER" id="PTHR11977:SF133">
    <property type="entry name" value="DUF4045 DOMAIN-CONTAINING PROTEIN"/>
    <property type="match status" value="1"/>
</dbReference>
<feature type="compositionally biased region" description="Low complexity" evidence="1">
    <location>
        <begin position="406"/>
        <end position="417"/>
    </location>
</feature>
<protein>
    <recommendedName>
        <fullName evidence="7">DUF4045 domain-containing protein</fullName>
    </recommendedName>
</protein>
<feature type="compositionally biased region" description="Polar residues" evidence="1">
    <location>
        <begin position="782"/>
        <end position="791"/>
    </location>
</feature>
<feature type="compositionally biased region" description="Low complexity" evidence="1">
    <location>
        <begin position="831"/>
        <end position="842"/>
    </location>
</feature>
<dbReference type="GO" id="GO:0015629">
    <property type="term" value="C:actin cytoskeleton"/>
    <property type="evidence" value="ECO:0007669"/>
    <property type="project" value="TreeGrafter"/>
</dbReference>
<dbReference type="Gene3D" id="3.40.20.10">
    <property type="entry name" value="Severin"/>
    <property type="match status" value="3"/>
</dbReference>
<dbReference type="InterPro" id="IPR007122">
    <property type="entry name" value="Villin/Gelsolin"/>
</dbReference>
<dbReference type="InterPro" id="IPR007123">
    <property type="entry name" value="Gelsolin-like_dom"/>
</dbReference>
<evidence type="ECO:0000259" key="4">
    <source>
        <dbReference type="Pfam" id="PF25480"/>
    </source>
</evidence>
<feature type="domain" description="DUF7904" evidence="4">
    <location>
        <begin position="1223"/>
        <end position="1322"/>
    </location>
</feature>
<dbReference type="GO" id="GO:0008154">
    <property type="term" value="P:actin polymerization or depolymerization"/>
    <property type="evidence" value="ECO:0007669"/>
    <property type="project" value="TreeGrafter"/>
</dbReference>
<evidence type="ECO:0000259" key="3">
    <source>
        <dbReference type="Pfam" id="PF13254"/>
    </source>
</evidence>
<dbReference type="Pfam" id="PF13254">
    <property type="entry name" value="DUF4045"/>
    <property type="match status" value="1"/>
</dbReference>
<feature type="compositionally biased region" description="Basic and acidic residues" evidence="1">
    <location>
        <begin position="1101"/>
        <end position="1112"/>
    </location>
</feature>
<feature type="domain" description="Gelsolin-like" evidence="2">
    <location>
        <begin position="1505"/>
        <end position="1571"/>
    </location>
</feature>
<feature type="region of interest" description="Disordered" evidence="1">
    <location>
        <begin position="1476"/>
        <end position="1502"/>
    </location>
</feature>
<feature type="compositionally biased region" description="Polar residues" evidence="1">
    <location>
        <begin position="906"/>
        <end position="916"/>
    </location>
</feature>
<feature type="compositionally biased region" description="Polar residues" evidence="1">
    <location>
        <begin position="360"/>
        <end position="386"/>
    </location>
</feature>
<feature type="compositionally biased region" description="Basic and acidic residues" evidence="1">
    <location>
        <begin position="951"/>
        <end position="966"/>
    </location>
</feature>
<dbReference type="InterPro" id="IPR029006">
    <property type="entry name" value="ADF-H/Gelsolin-like_dom_sf"/>
</dbReference>
<feature type="compositionally biased region" description="Basic and acidic residues" evidence="1">
    <location>
        <begin position="552"/>
        <end position="561"/>
    </location>
</feature>
<dbReference type="GO" id="GO:0005737">
    <property type="term" value="C:cytoplasm"/>
    <property type="evidence" value="ECO:0007669"/>
    <property type="project" value="TreeGrafter"/>
</dbReference>
<evidence type="ECO:0000313" key="5">
    <source>
        <dbReference type="EMBL" id="KAF2259928.1"/>
    </source>
</evidence>
<feature type="compositionally biased region" description="Pro residues" evidence="1">
    <location>
        <begin position="569"/>
        <end position="581"/>
    </location>
</feature>
<dbReference type="GO" id="GO:0051014">
    <property type="term" value="P:actin filament severing"/>
    <property type="evidence" value="ECO:0007669"/>
    <property type="project" value="TreeGrafter"/>
</dbReference>
<dbReference type="InterPro" id="IPR025118">
    <property type="entry name" value="DUF4045"/>
</dbReference>
<evidence type="ECO:0000256" key="1">
    <source>
        <dbReference type="SAM" id="MobiDB-lite"/>
    </source>
</evidence>
<feature type="compositionally biased region" description="Polar residues" evidence="1">
    <location>
        <begin position="1046"/>
        <end position="1060"/>
    </location>
</feature>
<name>A0A9P4K0H5_9PLEO</name>
<evidence type="ECO:0008006" key="7">
    <source>
        <dbReference type="Google" id="ProtNLM"/>
    </source>
</evidence>
<evidence type="ECO:0000259" key="2">
    <source>
        <dbReference type="Pfam" id="PF00626"/>
    </source>
</evidence>
<feature type="compositionally biased region" description="Basic and acidic residues" evidence="1">
    <location>
        <begin position="634"/>
        <end position="646"/>
    </location>
</feature>
<proteinExistence type="predicted"/>
<dbReference type="PANTHER" id="PTHR11977">
    <property type="entry name" value="VILLIN"/>
    <property type="match status" value="1"/>
</dbReference>
<feature type="compositionally biased region" description="Polar residues" evidence="1">
    <location>
        <begin position="263"/>
        <end position="275"/>
    </location>
</feature>
<dbReference type="OrthoDB" id="6375767at2759"/>
<feature type="compositionally biased region" description="Low complexity" evidence="1">
    <location>
        <begin position="1008"/>
        <end position="1022"/>
    </location>
</feature>
<reference evidence="6" key="1">
    <citation type="journal article" date="2020" name="Stud. Mycol.">
        <title>101 Dothideomycetes genomes: A test case for predicting lifestyles and emergence of pathogens.</title>
        <authorList>
            <person name="Haridas S."/>
            <person name="Albert R."/>
            <person name="Binder M."/>
            <person name="Bloem J."/>
            <person name="LaButti K."/>
            <person name="Salamov A."/>
            <person name="Andreopoulos B."/>
            <person name="Baker S."/>
            <person name="Barry K."/>
            <person name="Bills G."/>
            <person name="Bluhm B."/>
            <person name="Cannon C."/>
            <person name="Castanera R."/>
            <person name="Culley D."/>
            <person name="Daum C."/>
            <person name="Ezra D."/>
            <person name="Gonzalez J."/>
            <person name="Henrissat B."/>
            <person name="Kuo A."/>
            <person name="Liang C."/>
            <person name="Lipzen A."/>
            <person name="Lutzoni F."/>
            <person name="Magnuson J."/>
            <person name="Mondo S."/>
            <person name="Nolan M."/>
            <person name="Ohm R."/>
            <person name="Pangilinan J."/>
            <person name="Park H.-J."/>
            <person name="Ramirez L."/>
            <person name="Alfaro M."/>
            <person name="Sun H."/>
            <person name="Tritt A."/>
            <person name="Yoshinaga Y."/>
            <person name="Zwiers L.-H."/>
            <person name="Turgeon B."/>
            <person name="Goodwin S."/>
            <person name="Spatafora J."/>
            <person name="Crous P."/>
            <person name="Grigoriev I."/>
        </authorList>
    </citation>
    <scope>NUCLEOTIDE SEQUENCE [LARGE SCALE GENOMIC DNA]</scope>
    <source>
        <strain evidence="6">CBS 304.66</strain>
    </source>
</reference>
<feature type="domain" description="DUF4045" evidence="3">
    <location>
        <begin position="6"/>
        <end position="724"/>
    </location>
</feature>
<feature type="compositionally biased region" description="Polar residues" evidence="1">
    <location>
        <begin position="132"/>
        <end position="152"/>
    </location>
</feature>
<dbReference type="Pfam" id="PF00626">
    <property type="entry name" value="Gelsolin"/>
    <property type="match status" value="1"/>
</dbReference>
<evidence type="ECO:0000313" key="6">
    <source>
        <dbReference type="Proteomes" id="UP000800093"/>
    </source>
</evidence>
<dbReference type="EMBL" id="ML986695">
    <property type="protein sequence ID" value="KAF2259928.1"/>
    <property type="molecule type" value="Genomic_DNA"/>
</dbReference>
<keyword evidence="6" id="KW-1185">Reference proteome</keyword>
<sequence>MSEELDPSEFVQRIRQLGEQRDQQDAERVRKLEEEIIQGRSERLARRAERARSLSPDKPNTPQSLHSPEDTPRSVQEKAAGMPTPTMEPPAPQSAREDSLQRLTGSPAQLLEDDEPKGPTPNATALGRAGTLSWQRRPQSGSTRRPLSQMSASAEKRVSNPAHDTPEPSSPAASTPSRDQIVQSLGAKDPSWFKQTPDRGIGSAAYQRSQDDCVSEMGSVSGRRQLPGMSRDSTAEPDASSPPPESLRSSSPSRNSSIRGSAGWSNRFSANTSVSGGDVEPTGKLKSPLPVLDSQKFAPSSEQGSLVDDGEQAGPGWTLAMSPTHGRILPERTERPASPTKGIGGFVQSAMLKRNDSLNKRWSTQTPQGPSRQNSTVSNRGGTTLSGYGPLSRPERPSNLSRDNSMEPSSRPGSSSSNLTITKDAAQKDISQKGEFVKPALPHHSHSKSVASTFSEGNRPQDETSPPSPSKRWSPTKSSWLESVLNKPEAPKPKQLPPQQPAWMAEISRIKQQRASVDLGKGGPLQSLPPETPVSGRISPIKDVQLKPASPRRSESPKEGEPTETVQPLPKPKPALSPKPPSVVKKESPPEESPSVDDKAETPKDLSNPTGPKPILSAARLSKDSPLSSPPTKPKPEMPPKKDFRANLKSRQTTLEAPKKDEDSEFQNVLGRLKKTETKNYVAPDTLKDNILRGKAGLAVTGGPKPSVRRDEFKESLISQKSAMLAKAQEQGSAALKRADSTSQQQATPEALAKRKALGRSDSTSNAPPPKEKDPAPEALSRQKSLKSSKPTIPEKQPLPATTPALKDTAKSSKLADRFNPGLAGILARGPPSMSMNSSSNSVNYSTGESVTKVAEEENKGSAPELTHMTKGRARGPKRRAPATKKTVADTTSTPSKVPPLGASQPVKTENVLPSNDTRKTTEQATNQLVMRTPAQDSLKAKPTAPAKSPDLSKKLEKSLSPEIPRKSASLEVEKTLVDVENTPSKSAPPEIGTAKAPSPSPNVSNWTSSTSLTTPPSISILQKEPSSALREIAPPNGEASPTREVLSSSPSRASFSVKNATALWGQQSSSSSTPARTKSPIKLPTKADEKAAMESAGLVRTEELPETKESKPQAPKPKPLGLGLGNWGGFGLGAKSRESSPSKPLLAKSFPASPPTSADRPQFEPFKASPAPEKADGVFADFFDEPPVTNGEIPINIDALAVLKSPPIDLVSGNKIRTLRKQIQEISGDGKLSNIPIQEEHVLFQDSMYLCTHVFGDSKGARTTEVYLWSGNGVADATSEDARLFARNIASHNQGKLIVFRQGKETPNFFEALGGIIITRRGSRPASKEYMLCGRRHLGHLTFDEVNYSLKSLCSGFPYLICTESGKQFLWKGRGCSAEELSGARLMGMDLTATGELIEIDEGAETPELFNIFPPHEGKGPAIPRSADHWRYKATADRYQVRLFRIEQRQGSSGWGSNLQVSNFFAPLLRRPSWQTLSSPSTPTEQRPQTPGTPKSPGAQTTIKVVEIMPFTQRDLEPEFIYVLDAFFEMYIVVGALSKSQAKAFGAALLFAQEYSILAVSEEDRPFVPVPTVVLEGTPRDMKAVFRSWDDAVVPAGGLMRGKLGRGKSLRIMGIEKAIEATRQ</sequence>
<feature type="compositionally biased region" description="Basic and acidic residues" evidence="1">
    <location>
        <begin position="67"/>
        <end position="76"/>
    </location>
</feature>
<comment type="caution">
    <text evidence="5">The sequence shown here is derived from an EMBL/GenBank/DDBJ whole genome shotgun (WGS) entry which is preliminary data.</text>
</comment>
<dbReference type="Pfam" id="PF25480">
    <property type="entry name" value="DUF7904"/>
    <property type="match status" value="1"/>
</dbReference>
<gene>
    <name evidence="5" type="ORF">CC78DRAFT_620675</name>
</gene>
<feature type="compositionally biased region" description="Basic and acidic residues" evidence="1">
    <location>
        <begin position="40"/>
        <end position="52"/>
    </location>
</feature>
<dbReference type="GO" id="GO:0051016">
    <property type="term" value="P:barbed-end actin filament capping"/>
    <property type="evidence" value="ECO:0007669"/>
    <property type="project" value="TreeGrafter"/>
</dbReference>
<feature type="compositionally biased region" description="Basic and acidic residues" evidence="1">
    <location>
        <begin position="425"/>
        <end position="436"/>
    </location>
</feature>
<feature type="compositionally biased region" description="Gly residues" evidence="1">
    <location>
        <begin position="1123"/>
        <end position="1133"/>
    </location>
</feature>
<organism evidence="5 6">
    <name type="scientific">Lojkania enalia</name>
    <dbReference type="NCBI Taxonomy" id="147567"/>
    <lineage>
        <taxon>Eukaryota</taxon>
        <taxon>Fungi</taxon>
        <taxon>Dikarya</taxon>
        <taxon>Ascomycota</taxon>
        <taxon>Pezizomycotina</taxon>
        <taxon>Dothideomycetes</taxon>
        <taxon>Pleosporomycetidae</taxon>
        <taxon>Pleosporales</taxon>
        <taxon>Pleosporales incertae sedis</taxon>
        <taxon>Lojkania</taxon>
    </lineage>
</organism>
<dbReference type="GO" id="GO:0051015">
    <property type="term" value="F:actin filament binding"/>
    <property type="evidence" value="ECO:0007669"/>
    <property type="project" value="InterPro"/>
</dbReference>